<name>A0A915IB16_ROMCU</name>
<accession>A0A915IB16</accession>
<dbReference type="Proteomes" id="UP000887565">
    <property type="component" value="Unplaced"/>
</dbReference>
<protein>
    <submittedName>
        <fullName evidence="3">Uncharacterized protein</fullName>
    </submittedName>
</protein>
<sequence>MNTERTQKRHEQKYEQAKAGKAQIDQQLLLIQRPTTSAQAQKDAEDERRAKAILAHLYDQLEVAQQGKKPELKDALEQMQTLRQKYNSNISCKYNHSKTNYPLFMVLIMLLGRIFKCFECQSLDKTHTQKEGEYAINITQ</sequence>
<evidence type="ECO:0000256" key="1">
    <source>
        <dbReference type="SAM" id="MobiDB-lite"/>
    </source>
</evidence>
<reference evidence="3" key="1">
    <citation type="submission" date="2022-11" db="UniProtKB">
        <authorList>
            <consortium name="WormBaseParasite"/>
        </authorList>
    </citation>
    <scope>IDENTIFICATION</scope>
</reference>
<proteinExistence type="predicted"/>
<feature type="region of interest" description="Disordered" evidence="1">
    <location>
        <begin position="1"/>
        <end position="20"/>
    </location>
</feature>
<evidence type="ECO:0000313" key="2">
    <source>
        <dbReference type="Proteomes" id="UP000887565"/>
    </source>
</evidence>
<organism evidence="2 3">
    <name type="scientific">Romanomermis culicivorax</name>
    <name type="common">Nematode worm</name>
    <dbReference type="NCBI Taxonomy" id="13658"/>
    <lineage>
        <taxon>Eukaryota</taxon>
        <taxon>Metazoa</taxon>
        <taxon>Ecdysozoa</taxon>
        <taxon>Nematoda</taxon>
        <taxon>Enoplea</taxon>
        <taxon>Dorylaimia</taxon>
        <taxon>Mermithida</taxon>
        <taxon>Mermithoidea</taxon>
        <taxon>Mermithidae</taxon>
        <taxon>Romanomermis</taxon>
    </lineage>
</organism>
<evidence type="ECO:0000313" key="3">
    <source>
        <dbReference type="WBParaSite" id="nRc.2.0.1.t11370-RA"/>
    </source>
</evidence>
<keyword evidence="2" id="KW-1185">Reference proteome</keyword>
<dbReference type="WBParaSite" id="nRc.2.0.1.t11370-RA">
    <property type="protein sequence ID" value="nRc.2.0.1.t11370-RA"/>
    <property type="gene ID" value="nRc.2.0.1.g11370"/>
</dbReference>
<dbReference type="AlphaFoldDB" id="A0A915IB16"/>